<keyword evidence="2" id="KW-0802">TPR repeat</keyword>
<evidence type="ECO:0000256" key="1">
    <source>
        <dbReference type="ARBA" id="ARBA00022737"/>
    </source>
</evidence>
<comment type="caution">
    <text evidence="4">The sequence shown here is derived from an EMBL/GenBank/DDBJ whole genome shotgun (WGS) entry which is preliminary data.</text>
</comment>
<dbReference type="AlphaFoldDB" id="A0AAN6BZ33"/>
<evidence type="ECO:0008006" key="6">
    <source>
        <dbReference type="Google" id="ProtNLM"/>
    </source>
</evidence>
<accession>A0AAN6BZ33</accession>
<reference evidence="4 5" key="1">
    <citation type="submission" date="2020-02" db="EMBL/GenBank/DDBJ databases">
        <title>Identification and distribution of gene clusters putatively required for synthesis of sphingolipid metabolism inhibitors in phylogenetically diverse species of the filamentous fungus Fusarium.</title>
        <authorList>
            <person name="Kim H.-S."/>
            <person name="Busman M."/>
            <person name="Brown D.W."/>
            <person name="Divon H."/>
            <person name="Uhlig S."/>
            <person name="Proctor R.H."/>
        </authorList>
    </citation>
    <scope>NUCLEOTIDE SEQUENCE [LARGE SCALE GENOMIC DNA]</scope>
    <source>
        <strain evidence="4 5">NRRL 2903</strain>
    </source>
</reference>
<sequence>MIHEELVFQDGRDSFKEAVAQLKNYLETTQLEGRRKRERLQVWTKSYQPHLLILSDALGSCLVKGVALNCSSGVPANTDFMLFFEDTKEPDTPESISTNVEKVTAVFDRMIRHNPNLRFMTWKATRQQISAKEAFIEAFAKTLEEVIFVAYPELRPAQCSSNSPPLEPINASKTSPPLAKLERYIEVLLKSPNQENSGISRKAKWEDLKDRAESYLERGENKLALAMFQACLKMDLPNYRDTLAIKSNMAFARMILGHYIKAENEFHQLRLEVGHNQDIKPTIDNIHGTILLNHALALSRLGKYREVESCLNEIILQPEWKPTPDTPIKKQQKLYMLLSTFYRLQALAVAHREYISPAVDGMLRAADTCFEKIQDVRLSEPVRISNVLNRCRIFALRGLHTEALSLLQPALINAITGIGQKHILTVETALLLSSLQIETGQFSQGRLACERCADVIEDTFGNEHPLALEAEHILISASHQKGMLLAALDDSLSLCHRAQSSVNLGQNHPSILRYMSQLGEIRIECGQYSSAETLLQEVYAIAIAKGLWEAPHPEISRVQSQLALAQFYAGKLAIAEKSICEALWHQYNTYISRTEAYLSSKKGRMILTGLLADLFPQQDLEPHTHTEVLRSLLTAARILSSHPRQIIQALETLKLARDAGRAKLGGFHPLPLMASLMMGEIYSTAAMTSSEETTREEYYGKAMSSFNFVMEQKDLPLPTVNDLIKEADSQDSRDPPGSHEDSNSSSIFRDDPPHPKGDSKAPACGFYSTETQSVPEPKGEDGQYDQGSRHTRMRIFLTEHPIVLSTRQERILICILSSQFGTKVGNVLDFKDELDDILAAQKIQPGQSHRQTVKTLTTLLALELSFPEPTEDLSKVYAELLLPLGRKEIRKQEVLPFSVDKTKSASVTSLSQSHVEHERFLECLLLRERVAGILNRRPDILRDEYLELLRDIKRQLTGGETFGDPSMQVALEGVKNRTETMLREI</sequence>
<evidence type="ECO:0000313" key="4">
    <source>
        <dbReference type="EMBL" id="KAF5235241.1"/>
    </source>
</evidence>
<gene>
    <name evidence="4" type="ORF">FAUST_7206</name>
</gene>
<dbReference type="InterPro" id="IPR011990">
    <property type="entry name" value="TPR-like_helical_dom_sf"/>
</dbReference>
<dbReference type="EMBL" id="JAAMOD010000206">
    <property type="protein sequence ID" value="KAF5235241.1"/>
    <property type="molecule type" value="Genomic_DNA"/>
</dbReference>
<protein>
    <recommendedName>
        <fullName evidence="6">MalT-like TPR region domain-containing protein</fullName>
    </recommendedName>
</protein>
<evidence type="ECO:0000256" key="2">
    <source>
        <dbReference type="ARBA" id="ARBA00022803"/>
    </source>
</evidence>
<keyword evidence="5" id="KW-1185">Reference proteome</keyword>
<proteinExistence type="predicted"/>
<dbReference type="Proteomes" id="UP000537989">
    <property type="component" value="Unassembled WGS sequence"/>
</dbReference>
<evidence type="ECO:0000256" key="3">
    <source>
        <dbReference type="SAM" id="MobiDB-lite"/>
    </source>
</evidence>
<feature type="compositionally biased region" description="Basic and acidic residues" evidence="3">
    <location>
        <begin position="727"/>
        <end position="759"/>
    </location>
</feature>
<dbReference type="Gene3D" id="1.25.40.10">
    <property type="entry name" value="Tetratricopeptide repeat domain"/>
    <property type="match status" value="2"/>
</dbReference>
<dbReference type="SUPFAM" id="SSF48452">
    <property type="entry name" value="TPR-like"/>
    <property type="match status" value="2"/>
</dbReference>
<keyword evidence="1" id="KW-0677">Repeat</keyword>
<dbReference type="PANTHER" id="PTHR45641:SF19">
    <property type="entry name" value="NEPHROCYSTIN-3"/>
    <property type="match status" value="1"/>
</dbReference>
<name>A0AAN6BZ33_FUSAU</name>
<feature type="region of interest" description="Disordered" evidence="3">
    <location>
        <begin position="727"/>
        <end position="787"/>
    </location>
</feature>
<dbReference type="PANTHER" id="PTHR45641">
    <property type="entry name" value="TETRATRICOPEPTIDE REPEAT PROTEIN (AFU_ORTHOLOGUE AFUA_6G03870)"/>
    <property type="match status" value="1"/>
</dbReference>
<organism evidence="4 5">
    <name type="scientific">Fusarium austroamericanum</name>
    <dbReference type="NCBI Taxonomy" id="282268"/>
    <lineage>
        <taxon>Eukaryota</taxon>
        <taxon>Fungi</taxon>
        <taxon>Dikarya</taxon>
        <taxon>Ascomycota</taxon>
        <taxon>Pezizomycotina</taxon>
        <taxon>Sordariomycetes</taxon>
        <taxon>Hypocreomycetidae</taxon>
        <taxon>Hypocreales</taxon>
        <taxon>Nectriaceae</taxon>
        <taxon>Fusarium</taxon>
    </lineage>
</organism>
<evidence type="ECO:0000313" key="5">
    <source>
        <dbReference type="Proteomes" id="UP000537989"/>
    </source>
</evidence>